<name>A0A0S4J6C4_BODSA</name>
<dbReference type="Gene3D" id="1.10.238.10">
    <property type="entry name" value="EF-hand"/>
    <property type="match status" value="2"/>
</dbReference>
<dbReference type="OMA" id="DENFMAY"/>
<dbReference type="GO" id="GO:0005509">
    <property type="term" value="F:calcium ion binding"/>
    <property type="evidence" value="ECO:0007669"/>
    <property type="project" value="InterPro"/>
</dbReference>
<evidence type="ECO:0000313" key="3">
    <source>
        <dbReference type="EMBL" id="CUG86011.1"/>
    </source>
</evidence>
<dbReference type="PROSITE" id="PS00018">
    <property type="entry name" value="EF_HAND_1"/>
    <property type="match status" value="1"/>
</dbReference>
<dbReference type="InterPro" id="IPR018247">
    <property type="entry name" value="EF_Hand_1_Ca_BS"/>
</dbReference>
<dbReference type="OrthoDB" id="26525at2759"/>
<dbReference type="EMBL" id="CYKH01001226">
    <property type="protein sequence ID" value="CUG86012.1"/>
    <property type="molecule type" value="Genomic_DNA"/>
</dbReference>
<feature type="domain" description="EF-hand" evidence="2">
    <location>
        <begin position="29"/>
        <end position="64"/>
    </location>
</feature>
<dbReference type="VEuPathDB" id="TriTrypDB:BSAL_06410"/>
<dbReference type="SUPFAM" id="SSF47473">
    <property type="entry name" value="EF-hand"/>
    <property type="match status" value="1"/>
</dbReference>
<dbReference type="InterPro" id="IPR002048">
    <property type="entry name" value="EF_hand_dom"/>
</dbReference>
<accession>A0A0S4J6C4</accession>
<dbReference type="PROSITE" id="PS50222">
    <property type="entry name" value="EF_HAND_2"/>
    <property type="match status" value="1"/>
</dbReference>
<reference evidence="5" key="1">
    <citation type="submission" date="2015-09" db="EMBL/GenBank/DDBJ databases">
        <authorList>
            <consortium name="Pathogen Informatics"/>
        </authorList>
    </citation>
    <scope>NUCLEOTIDE SEQUENCE [LARGE SCALE GENOMIC DNA]</scope>
    <source>
        <strain evidence="5">Lake Konstanz</strain>
    </source>
</reference>
<keyword evidence="5" id="KW-1185">Reference proteome</keyword>
<dbReference type="InterPro" id="IPR011992">
    <property type="entry name" value="EF-hand-dom_pair"/>
</dbReference>
<dbReference type="EMBL" id="CYKH01001226">
    <property type="protein sequence ID" value="CUG86011.1"/>
    <property type="molecule type" value="Genomic_DNA"/>
</dbReference>
<dbReference type="CDD" id="cd00051">
    <property type="entry name" value="EFh"/>
    <property type="match status" value="1"/>
</dbReference>
<dbReference type="VEuPathDB" id="TriTrypDB:BSAL_06405"/>
<sequence length="103" mass="11904">MRRSYISGHNNNRHLASEELENNIGGLPVTEPKIRELFDSLDINRNGVLEFNEVKKLYQSFDNFGIEYTDAEIENHLRKVAKSTDNTVSFDEFSCIILNLAQR</sequence>
<keyword evidence="1" id="KW-0106">Calcium</keyword>
<organism evidence="4 5">
    <name type="scientific">Bodo saltans</name>
    <name type="common">Flagellated protozoan</name>
    <dbReference type="NCBI Taxonomy" id="75058"/>
    <lineage>
        <taxon>Eukaryota</taxon>
        <taxon>Discoba</taxon>
        <taxon>Euglenozoa</taxon>
        <taxon>Kinetoplastea</taxon>
        <taxon>Metakinetoplastina</taxon>
        <taxon>Eubodonida</taxon>
        <taxon>Bodonidae</taxon>
        <taxon>Bodo</taxon>
    </lineage>
</organism>
<evidence type="ECO:0000259" key="2">
    <source>
        <dbReference type="PROSITE" id="PS50222"/>
    </source>
</evidence>
<protein>
    <submittedName>
        <fullName evidence="4">Ca2+-binding protein, putative</fullName>
    </submittedName>
</protein>
<dbReference type="Proteomes" id="UP000051952">
    <property type="component" value="Unassembled WGS sequence"/>
</dbReference>
<reference evidence="4" key="2">
    <citation type="submission" date="2015-09" db="EMBL/GenBank/DDBJ databases">
        <authorList>
            <person name="Jackson K.R."/>
            <person name="Lunt B.L."/>
            <person name="Fisher J.N.B."/>
            <person name="Gardner A.V."/>
            <person name="Bailey M.E."/>
            <person name="Deus L.M."/>
            <person name="Earl A.S."/>
            <person name="Gibby P.D."/>
            <person name="Hartmann K.A."/>
            <person name="Liu J.E."/>
            <person name="Manci A.M."/>
            <person name="Nielsen D.A."/>
            <person name="Solomon M.B."/>
            <person name="Breakwell D.P."/>
            <person name="Burnett S.H."/>
            <person name="Grose J.H."/>
        </authorList>
    </citation>
    <scope>NUCLEOTIDE SEQUENCE [LARGE SCALE GENOMIC DNA]</scope>
    <source>
        <strain evidence="4">Lake Konstanz</strain>
    </source>
</reference>
<evidence type="ECO:0000313" key="4">
    <source>
        <dbReference type="EMBL" id="CUG86012.1"/>
    </source>
</evidence>
<evidence type="ECO:0000256" key="1">
    <source>
        <dbReference type="ARBA" id="ARBA00022837"/>
    </source>
</evidence>
<evidence type="ECO:0000313" key="5">
    <source>
        <dbReference type="Proteomes" id="UP000051952"/>
    </source>
</evidence>
<proteinExistence type="predicted"/>
<dbReference type="SMART" id="SM00054">
    <property type="entry name" value="EFh"/>
    <property type="match status" value="2"/>
</dbReference>
<dbReference type="AlphaFoldDB" id="A0A0S4J6C4"/>
<dbReference type="Pfam" id="PF13499">
    <property type="entry name" value="EF-hand_7"/>
    <property type="match status" value="1"/>
</dbReference>
<gene>
    <name evidence="3" type="ORF">BSAL_06405</name>
    <name evidence="4" type="ORF">BSAL_06410</name>
</gene>